<keyword evidence="1" id="KW-1133">Transmembrane helix</keyword>
<keyword evidence="1" id="KW-0472">Membrane</keyword>
<keyword evidence="4" id="KW-1185">Reference proteome</keyword>
<evidence type="ECO:0000256" key="2">
    <source>
        <dbReference type="SAM" id="SignalP"/>
    </source>
</evidence>
<evidence type="ECO:0008006" key="5">
    <source>
        <dbReference type="Google" id="ProtNLM"/>
    </source>
</evidence>
<feature type="signal peptide" evidence="2">
    <location>
        <begin position="1"/>
        <end position="17"/>
    </location>
</feature>
<keyword evidence="2" id="KW-0732">Signal</keyword>
<keyword evidence="1" id="KW-0812">Transmembrane</keyword>
<dbReference type="EnsemblMetazoa" id="CJA36303.1">
    <property type="protein sequence ID" value="CJA36303.1"/>
    <property type="gene ID" value="WBGene00212150"/>
</dbReference>
<evidence type="ECO:0000256" key="1">
    <source>
        <dbReference type="SAM" id="Phobius"/>
    </source>
</evidence>
<organism evidence="3 4">
    <name type="scientific">Caenorhabditis japonica</name>
    <dbReference type="NCBI Taxonomy" id="281687"/>
    <lineage>
        <taxon>Eukaryota</taxon>
        <taxon>Metazoa</taxon>
        <taxon>Ecdysozoa</taxon>
        <taxon>Nematoda</taxon>
        <taxon>Chromadorea</taxon>
        <taxon>Rhabditida</taxon>
        <taxon>Rhabditina</taxon>
        <taxon>Rhabditomorpha</taxon>
        <taxon>Rhabditoidea</taxon>
        <taxon>Rhabditidae</taxon>
        <taxon>Peloderinae</taxon>
        <taxon>Caenorhabditis</taxon>
    </lineage>
</organism>
<reference evidence="3" key="2">
    <citation type="submission" date="2022-06" db="UniProtKB">
        <authorList>
            <consortium name="EnsemblMetazoa"/>
        </authorList>
    </citation>
    <scope>IDENTIFICATION</scope>
    <source>
        <strain evidence="3">DF5081</strain>
    </source>
</reference>
<evidence type="ECO:0000313" key="4">
    <source>
        <dbReference type="Proteomes" id="UP000005237"/>
    </source>
</evidence>
<name>A0A8R1IN11_CAEJA</name>
<proteinExistence type="predicted"/>
<reference evidence="4" key="1">
    <citation type="submission" date="2010-08" db="EMBL/GenBank/DDBJ databases">
        <authorList>
            <consortium name="Caenorhabditis japonica Sequencing Consortium"/>
            <person name="Wilson R.K."/>
        </authorList>
    </citation>
    <scope>NUCLEOTIDE SEQUENCE [LARGE SCALE GENOMIC DNA]</scope>
    <source>
        <strain evidence="4">DF5081</strain>
    </source>
</reference>
<dbReference type="Proteomes" id="UP000005237">
    <property type="component" value="Unassembled WGS sequence"/>
</dbReference>
<sequence>MCFLLFFFLFLSLFCTSSLVSTTATTSKAKAKEKAKAQNATISREKRFSLSLRHFWQDMPLSLCILFFYSGNLGFRIAGVQKADHGYDVPLQVYRR</sequence>
<feature type="transmembrane region" description="Helical" evidence="1">
    <location>
        <begin position="55"/>
        <end position="75"/>
    </location>
</feature>
<dbReference type="AlphaFoldDB" id="A0A8R1IN11"/>
<accession>A0A8R1IN11</accession>
<protein>
    <recommendedName>
        <fullName evidence="5">Secreted protein</fullName>
    </recommendedName>
</protein>
<feature type="chain" id="PRO_5035885054" description="Secreted protein" evidence="2">
    <location>
        <begin position="18"/>
        <end position="96"/>
    </location>
</feature>
<evidence type="ECO:0000313" key="3">
    <source>
        <dbReference type="EnsemblMetazoa" id="CJA36303.1"/>
    </source>
</evidence>